<protein>
    <submittedName>
        <fullName evidence="1">Alpha/Beta hydrolase protein</fullName>
    </submittedName>
</protein>
<dbReference type="EMBL" id="MU273482">
    <property type="protein sequence ID" value="KAI0035617.1"/>
    <property type="molecule type" value="Genomic_DNA"/>
</dbReference>
<sequence length="324" mass="35210">MATSPYKEEFLPGPPSNPAITLYTRTYSPVAPESVKAALVFVHGFIEHIGRFTNTHNRWANNGFGVFAFDGRGFGRTALEPDGRPRKGRGDGMYGRASDTEQMRDVSWAIECAREKWPGVPVFLMGHSMGGAIALAYISRPADPKTARHLAGVIISSPLIALTHPPFFVTRWAGGLVGRVFPNFPLNAPVDGKSLSHDASVGKAFASDPMVRAHVTVGIVDAMLSRGEELSHAKTISWPDDLPLLVVHGDNDEVCSVTATKVCFSKINVKDKILSIYPDGYHELHNEPSGVAEKFADECITWSTKRIPKTTSSPSPPNISHPKL</sequence>
<dbReference type="Proteomes" id="UP000814128">
    <property type="component" value="Unassembled WGS sequence"/>
</dbReference>
<keyword evidence="1" id="KW-0378">Hydrolase</keyword>
<gene>
    <name evidence="1" type="ORF">K488DRAFT_82933</name>
</gene>
<proteinExistence type="predicted"/>
<evidence type="ECO:0000313" key="1">
    <source>
        <dbReference type="EMBL" id="KAI0035617.1"/>
    </source>
</evidence>
<reference evidence="1" key="1">
    <citation type="submission" date="2021-02" db="EMBL/GenBank/DDBJ databases">
        <authorList>
            <consortium name="DOE Joint Genome Institute"/>
            <person name="Ahrendt S."/>
            <person name="Looney B.P."/>
            <person name="Miyauchi S."/>
            <person name="Morin E."/>
            <person name="Drula E."/>
            <person name="Courty P.E."/>
            <person name="Chicoki N."/>
            <person name="Fauchery L."/>
            <person name="Kohler A."/>
            <person name="Kuo A."/>
            <person name="Labutti K."/>
            <person name="Pangilinan J."/>
            <person name="Lipzen A."/>
            <person name="Riley R."/>
            <person name="Andreopoulos W."/>
            <person name="He G."/>
            <person name="Johnson J."/>
            <person name="Barry K.W."/>
            <person name="Grigoriev I.V."/>
            <person name="Nagy L."/>
            <person name="Hibbett D."/>
            <person name="Henrissat B."/>
            <person name="Matheny P.B."/>
            <person name="Labbe J."/>
            <person name="Martin F."/>
        </authorList>
    </citation>
    <scope>NUCLEOTIDE SEQUENCE</scope>
    <source>
        <strain evidence="1">EC-137</strain>
    </source>
</reference>
<evidence type="ECO:0000313" key="2">
    <source>
        <dbReference type="Proteomes" id="UP000814128"/>
    </source>
</evidence>
<accession>A0ACB8QVQ2</accession>
<keyword evidence="2" id="KW-1185">Reference proteome</keyword>
<name>A0ACB8QVQ2_9AGAM</name>
<comment type="caution">
    <text evidence="1">The sequence shown here is derived from an EMBL/GenBank/DDBJ whole genome shotgun (WGS) entry which is preliminary data.</text>
</comment>
<organism evidence="1 2">
    <name type="scientific">Vararia minispora EC-137</name>
    <dbReference type="NCBI Taxonomy" id="1314806"/>
    <lineage>
        <taxon>Eukaryota</taxon>
        <taxon>Fungi</taxon>
        <taxon>Dikarya</taxon>
        <taxon>Basidiomycota</taxon>
        <taxon>Agaricomycotina</taxon>
        <taxon>Agaricomycetes</taxon>
        <taxon>Russulales</taxon>
        <taxon>Lachnocladiaceae</taxon>
        <taxon>Vararia</taxon>
    </lineage>
</organism>
<reference evidence="1" key="2">
    <citation type="journal article" date="2022" name="New Phytol.">
        <title>Evolutionary transition to the ectomycorrhizal habit in the genomes of a hyperdiverse lineage of mushroom-forming fungi.</title>
        <authorList>
            <person name="Looney B."/>
            <person name="Miyauchi S."/>
            <person name="Morin E."/>
            <person name="Drula E."/>
            <person name="Courty P.E."/>
            <person name="Kohler A."/>
            <person name="Kuo A."/>
            <person name="LaButti K."/>
            <person name="Pangilinan J."/>
            <person name="Lipzen A."/>
            <person name="Riley R."/>
            <person name="Andreopoulos W."/>
            <person name="He G."/>
            <person name="Johnson J."/>
            <person name="Nolan M."/>
            <person name="Tritt A."/>
            <person name="Barry K.W."/>
            <person name="Grigoriev I.V."/>
            <person name="Nagy L.G."/>
            <person name="Hibbett D."/>
            <person name="Henrissat B."/>
            <person name="Matheny P.B."/>
            <person name="Labbe J."/>
            <person name="Martin F.M."/>
        </authorList>
    </citation>
    <scope>NUCLEOTIDE SEQUENCE</scope>
    <source>
        <strain evidence="1">EC-137</strain>
    </source>
</reference>